<name>A0ABV4BEI1_9GAMM</name>
<comment type="catalytic activity">
    <reaction evidence="5 6">
        <text>N-terminal L-alanyl-[ribosomal protein bS18] + acetyl-CoA = N-terminal N(alpha)-acetyl-L-alanyl-[ribosomal protein bS18] + CoA + H(+)</text>
        <dbReference type="Rhea" id="RHEA:43756"/>
        <dbReference type="Rhea" id="RHEA-COMP:10676"/>
        <dbReference type="Rhea" id="RHEA-COMP:10677"/>
        <dbReference type="ChEBI" id="CHEBI:15378"/>
        <dbReference type="ChEBI" id="CHEBI:57287"/>
        <dbReference type="ChEBI" id="CHEBI:57288"/>
        <dbReference type="ChEBI" id="CHEBI:64718"/>
        <dbReference type="ChEBI" id="CHEBI:83683"/>
        <dbReference type="EC" id="2.3.1.266"/>
    </reaction>
</comment>
<feature type="active site" description="Proton donor" evidence="5">
    <location>
        <position position="123"/>
    </location>
</feature>
<gene>
    <name evidence="5 8" type="primary">rimI</name>
    <name evidence="8" type="ORF">ABC977_11035</name>
</gene>
<evidence type="ECO:0000256" key="2">
    <source>
        <dbReference type="ARBA" id="ARBA00022490"/>
    </source>
</evidence>
<keyword evidence="4 5" id="KW-0012">Acyltransferase</keyword>
<dbReference type="Pfam" id="PF00583">
    <property type="entry name" value="Acetyltransf_1"/>
    <property type="match status" value="1"/>
</dbReference>
<dbReference type="HAMAP" id="MF_02210">
    <property type="entry name" value="RimI"/>
    <property type="match status" value="1"/>
</dbReference>
<feature type="domain" description="N-acetyltransferase" evidence="7">
    <location>
        <begin position="10"/>
        <end position="155"/>
    </location>
</feature>
<dbReference type="PROSITE" id="PS51186">
    <property type="entry name" value="GNAT"/>
    <property type="match status" value="1"/>
</dbReference>
<feature type="binding site" evidence="5">
    <location>
        <position position="116"/>
    </location>
    <ligand>
        <name>acetyl-CoA</name>
        <dbReference type="ChEBI" id="CHEBI:57288"/>
    </ligand>
</feature>
<evidence type="ECO:0000256" key="6">
    <source>
        <dbReference type="RuleBase" id="RU363094"/>
    </source>
</evidence>
<dbReference type="Gene3D" id="3.40.630.30">
    <property type="match status" value="1"/>
</dbReference>
<dbReference type="RefSeq" id="WP_369667327.1">
    <property type="nucleotide sequence ID" value="NZ_JBDKXB010000013.1"/>
</dbReference>
<feature type="active site" description="Proton acceptor" evidence="5">
    <location>
        <position position="111"/>
    </location>
</feature>
<dbReference type="GO" id="GO:0008999">
    <property type="term" value="F:protein-N-terminal-alanine acetyltransferase activity"/>
    <property type="evidence" value="ECO:0007669"/>
    <property type="project" value="UniProtKB-EC"/>
</dbReference>
<dbReference type="EC" id="2.3.1.266" evidence="5 6"/>
<reference evidence="8 9" key="1">
    <citation type="submission" date="2024-05" db="EMBL/GenBank/DDBJ databases">
        <title>Genome Sequence and Characterization of the New Strain Purple Sulfur Bacterium of Genus Thioalkalicoccus.</title>
        <authorList>
            <person name="Bryantseva I.A."/>
            <person name="Kyndt J.A."/>
            <person name="Imhoff J.F."/>
        </authorList>
    </citation>
    <scope>NUCLEOTIDE SEQUENCE [LARGE SCALE GENOMIC DNA]</scope>
    <source>
        <strain evidence="8 9">Um2</strain>
    </source>
</reference>
<dbReference type="PANTHER" id="PTHR43420:SF51">
    <property type="entry name" value="PEPTIDYL-LYSINE N-ACETYLTRANSFERASE YIAC"/>
    <property type="match status" value="1"/>
</dbReference>
<keyword evidence="3 5" id="KW-0808">Transferase</keyword>
<keyword evidence="8" id="KW-0689">Ribosomal protein</keyword>
<dbReference type="PANTHER" id="PTHR43420">
    <property type="entry name" value="ACETYLTRANSFERASE"/>
    <property type="match status" value="1"/>
</dbReference>
<comment type="function">
    <text evidence="5 6">Acetylates the N-terminal alanine of ribosomal protein bS18.</text>
</comment>
<keyword evidence="2 5" id="KW-0963">Cytoplasm</keyword>
<dbReference type="InterPro" id="IPR050680">
    <property type="entry name" value="YpeA/RimI_acetyltransf"/>
</dbReference>
<organism evidence="8 9">
    <name type="scientific">Thioalkalicoccus limnaeus</name>
    <dbReference type="NCBI Taxonomy" id="120681"/>
    <lineage>
        <taxon>Bacteria</taxon>
        <taxon>Pseudomonadati</taxon>
        <taxon>Pseudomonadota</taxon>
        <taxon>Gammaproteobacteria</taxon>
        <taxon>Chromatiales</taxon>
        <taxon>Chromatiaceae</taxon>
        <taxon>Thioalkalicoccus</taxon>
    </lineage>
</organism>
<protein>
    <recommendedName>
        <fullName evidence="5 6">[Ribosomal protein bS18]-alanine N-acetyltransferase</fullName>
        <ecNumber evidence="5 6">2.3.1.266</ecNumber>
    </recommendedName>
</protein>
<keyword evidence="9" id="KW-1185">Reference proteome</keyword>
<evidence type="ECO:0000313" key="8">
    <source>
        <dbReference type="EMBL" id="MEY6432941.1"/>
    </source>
</evidence>
<comment type="caution">
    <text evidence="5">Lacks conserved residue(s) required for the propagation of feature annotation.</text>
</comment>
<dbReference type="Proteomes" id="UP001564408">
    <property type="component" value="Unassembled WGS sequence"/>
</dbReference>
<sequence length="155" mass="17488">MSSCQITETVTLRPMVGTDLDQVLWVEGVAYAFPWSEKHFRDCLTAGYCCWVAEWQDRLVGHAVMSTGGGECEILNLCVHPGMQGRRIGRRLLRRLLSLGRRHNADTAFLEVRPSNDVAVALYRSEGFCEVGQRRGYYPTAQGREDAMIMAKTLF</sequence>
<dbReference type="NCBIfam" id="TIGR01575">
    <property type="entry name" value="rimI"/>
    <property type="match status" value="1"/>
</dbReference>
<evidence type="ECO:0000256" key="1">
    <source>
        <dbReference type="ARBA" id="ARBA00005395"/>
    </source>
</evidence>
<dbReference type="EMBL" id="JBDKXB010000013">
    <property type="protein sequence ID" value="MEY6432941.1"/>
    <property type="molecule type" value="Genomic_DNA"/>
</dbReference>
<evidence type="ECO:0000256" key="4">
    <source>
        <dbReference type="ARBA" id="ARBA00023315"/>
    </source>
</evidence>
<evidence type="ECO:0000313" key="9">
    <source>
        <dbReference type="Proteomes" id="UP001564408"/>
    </source>
</evidence>
<keyword evidence="8" id="KW-0687">Ribonucleoprotein</keyword>
<dbReference type="InterPro" id="IPR006464">
    <property type="entry name" value="AcTrfase_RimI/Ard1"/>
</dbReference>
<dbReference type="GO" id="GO:0005840">
    <property type="term" value="C:ribosome"/>
    <property type="evidence" value="ECO:0007669"/>
    <property type="project" value="UniProtKB-KW"/>
</dbReference>
<comment type="caution">
    <text evidence="8">The sequence shown here is derived from an EMBL/GenBank/DDBJ whole genome shotgun (WGS) entry which is preliminary data.</text>
</comment>
<dbReference type="InterPro" id="IPR000182">
    <property type="entry name" value="GNAT_dom"/>
</dbReference>
<comment type="similarity">
    <text evidence="1 5 6">Belongs to the acetyltransferase family. RimI subfamily.</text>
</comment>
<dbReference type="InterPro" id="IPR043690">
    <property type="entry name" value="RimI"/>
</dbReference>
<proteinExistence type="inferred from homology"/>
<evidence type="ECO:0000256" key="3">
    <source>
        <dbReference type="ARBA" id="ARBA00022679"/>
    </source>
</evidence>
<dbReference type="InterPro" id="IPR016181">
    <property type="entry name" value="Acyl_CoA_acyltransferase"/>
</dbReference>
<evidence type="ECO:0000259" key="7">
    <source>
        <dbReference type="PROSITE" id="PS51186"/>
    </source>
</evidence>
<evidence type="ECO:0000256" key="5">
    <source>
        <dbReference type="HAMAP-Rule" id="MF_02210"/>
    </source>
</evidence>
<dbReference type="SUPFAM" id="SSF55729">
    <property type="entry name" value="Acyl-CoA N-acyltransferases (Nat)"/>
    <property type="match status" value="1"/>
</dbReference>
<accession>A0ABV4BEI1</accession>
<comment type="subcellular location">
    <subcellularLocation>
        <location evidence="5 6">Cytoplasm</location>
    </subcellularLocation>
</comment>